<dbReference type="GO" id="GO:0005737">
    <property type="term" value="C:cytoplasm"/>
    <property type="evidence" value="ECO:0007669"/>
    <property type="project" value="TreeGrafter"/>
</dbReference>
<dbReference type="Gene3D" id="2.30.29.30">
    <property type="entry name" value="Pleckstrin-homology domain (PH domain)/Phosphotyrosine-binding domain (PTB)"/>
    <property type="match status" value="1"/>
</dbReference>
<dbReference type="InterPro" id="IPR011993">
    <property type="entry name" value="PH-like_dom_sf"/>
</dbReference>
<dbReference type="GO" id="GO:0031932">
    <property type="term" value="C:TORC2 complex"/>
    <property type="evidence" value="ECO:0007669"/>
    <property type="project" value="InterPro"/>
</dbReference>
<dbReference type="EMBL" id="JTDF01007593">
    <property type="protein sequence ID" value="KAF8564951.1"/>
    <property type="molecule type" value="Genomic_DNA"/>
</dbReference>
<sequence>MVSFDDKCFLINYVRKCFIAGDDSGFCEVLVENSDDVSEDELCSVLQERFSLPIIDTDADDFTKYSPECPYVECEDPVLCQRVTCSADAAYSYDQQPNSTTVKYIQKLTDAEVDHFFPVKPPPASVSAGHSPIKKSSLTLALEQAKADGRLLRNNLFANFSKYDGRSVGPTALTDTSQRQFIVWFWRVSDFPRASVRIQPVEGVTVRQFVGLAFWQYFNETTLSDPNCPTLKNLERFTDAFVDRVSVYMLDSPDEDLDADFPPLEPSDPIHKYQFDALAIVEQPNWQLNETQVAEYPLVYVTILLAQGISTYRFRANAPLRDVLEHVVRRRDLPRHGGYEYHLECWPSPVGGGGGEPPCSSSPDFINPSIGPGKKLDLNLCLSDIVTARLPLRFMLVRDNSRCDPASVDLSDEEHIAELGYSKLRVNSERLNAALQLRQYTVYWLKGLFPREVQLHVSSEGIRVEQSRRPKLFSKPIKPISYGVHSLADCELVSSETSLSSRPGGSEPDKHVMASTDYNRHTSKSIYQSGKVQFRIVYLVQPDVPSDLNVLQCNNTSPATGPSNPSGLQRIGLNRSGNETVVSDGSVCFQNLCFETQWTRARSICEQLSLILECLDSRARQLYMQRRLAS</sequence>
<evidence type="ECO:0000313" key="4">
    <source>
        <dbReference type="Proteomes" id="UP000699462"/>
    </source>
</evidence>
<dbReference type="GO" id="GO:0005886">
    <property type="term" value="C:plasma membrane"/>
    <property type="evidence" value="ECO:0007669"/>
    <property type="project" value="TreeGrafter"/>
</dbReference>
<organism evidence="3 4">
    <name type="scientific">Paragonimus westermani</name>
    <dbReference type="NCBI Taxonomy" id="34504"/>
    <lineage>
        <taxon>Eukaryota</taxon>
        <taxon>Metazoa</taxon>
        <taxon>Spiralia</taxon>
        <taxon>Lophotrochozoa</taxon>
        <taxon>Platyhelminthes</taxon>
        <taxon>Trematoda</taxon>
        <taxon>Digenea</taxon>
        <taxon>Plagiorchiida</taxon>
        <taxon>Troglotremata</taxon>
        <taxon>Troglotrematidae</taxon>
        <taxon>Paragonimus</taxon>
    </lineage>
</organism>
<keyword evidence="4" id="KW-1185">Reference proteome</keyword>
<accession>A0A8T0DDV4</accession>
<comment type="similarity">
    <text evidence="1">Belongs to the SIN1 family.</text>
</comment>
<dbReference type="AlphaFoldDB" id="A0A8T0DDV4"/>
<dbReference type="GO" id="GO:0038203">
    <property type="term" value="P:TORC2 signaling"/>
    <property type="evidence" value="ECO:0007669"/>
    <property type="project" value="TreeGrafter"/>
</dbReference>
<dbReference type="InterPro" id="IPR031567">
    <property type="entry name" value="CRIM_dom"/>
</dbReference>
<reference evidence="3 4" key="1">
    <citation type="submission" date="2019-07" db="EMBL/GenBank/DDBJ databases">
        <title>Annotation for the trematode Paragonimus westermani.</title>
        <authorList>
            <person name="Choi Y.-J."/>
        </authorList>
    </citation>
    <scope>NUCLEOTIDE SEQUENCE [LARGE SCALE GENOMIC DNA]</scope>
    <source>
        <strain evidence="3">180907_Pwestermani</strain>
    </source>
</reference>
<protein>
    <recommendedName>
        <fullName evidence="2">CRIM domain-containing protein</fullName>
    </recommendedName>
</protein>
<dbReference type="Proteomes" id="UP000699462">
    <property type="component" value="Unassembled WGS sequence"/>
</dbReference>
<name>A0A8T0DDV4_9TREM</name>
<feature type="domain" description="CRIM" evidence="2">
    <location>
        <begin position="135"/>
        <end position="290"/>
    </location>
</feature>
<proteinExistence type="inferred from homology"/>
<dbReference type="PANTHER" id="PTHR13335:SF1">
    <property type="entry name" value="TARGET OF RAPAMYCIN COMPLEX 2 SUBUNIT MAPKAP1"/>
    <property type="match status" value="1"/>
</dbReference>
<dbReference type="Pfam" id="PF16978">
    <property type="entry name" value="CRIM"/>
    <property type="match status" value="1"/>
</dbReference>
<dbReference type="OrthoDB" id="241990at2759"/>
<evidence type="ECO:0000313" key="3">
    <source>
        <dbReference type="EMBL" id="KAF8564951.1"/>
    </source>
</evidence>
<dbReference type="PANTHER" id="PTHR13335">
    <property type="entry name" value="TARGET OF RAPAMYCIN COMPLEX 2 SUBUNIT MAPKAP1"/>
    <property type="match status" value="1"/>
</dbReference>
<evidence type="ECO:0000259" key="2">
    <source>
        <dbReference type="Pfam" id="PF16978"/>
    </source>
</evidence>
<gene>
    <name evidence="3" type="ORF">P879_05871</name>
</gene>
<comment type="caution">
    <text evidence="3">The sequence shown here is derived from an EMBL/GenBank/DDBJ whole genome shotgun (WGS) entry which is preliminary data.</text>
</comment>
<dbReference type="GO" id="GO:0005546">
    <property type="term" value="F:phosphatidylinositol-4,5-bisphosphate binding"/>
    <property type="evidence" value="ECO:0007669"/>
    <property type="project" value="TreeGrafter"/>
</dbReference>
<dbReference type="InterPro" id="IPR008828">
    <property type="entry name" value="Sin1/Avo1"/>
</dbReference>
<evidence type="ECO:0000256" key="1">
    <source>
        <dbReference type="ARBA" id="ARBA00009407"/>
    </source>
</evidence>